<evidence type="ECO:0008006" key="4">
    <source>
        <dbReference type="Google" id="ProtNLM"/>
    </source>
</evidence>
<evidence type="ECO:0000313" key="3">
    <source>
        <dbReference type="Proteomes" id="UP000587760"/>
    </source>
</evidence>
<proteinExistence type="predicted"/>
<comment type="caution">
    <text evidence="2">The sequence shown here is derived from an EMBL/GenBank/DDBJ whole genome shotgun (WGS) entry which is preliminary data.</text>
</comment>
<protein>
    <recommendedName>
        <fullName evidence="4">Outer membrane protein beta-barrel domain-containing protein</fullName>
    </recommendedName>
</protein>
<dbReference type="Proteomes" id="UP000587760">
    <property type="component" value="Unassembled WGS sequence"/>
</dbReference>
<evidence type="ECO:0000313" key="2">
    <source>
        <dbReference type="EMBL" id="MBB6480068.1"/>
    </source>
</evidence>
<feature type="signal peptide" evidence="1">
    <location>
        <begin position="1"/>
        <end position="22"/>
    </location>
</feature>
<gene>
    <name evidence="2" type="ORF">HNR50_001726</name>
</gene>
<name>A0A841RBL4_9SPIO</name>
<keyword evidence="3" id="KW-1185">Reference proteome</keyword>
<sequence>MKRKFFIAMMLVMLSIPAMNLAAQNSGSPIGLDFGGVVSTGYIASEPYSFLFLLRGGATVTGRYRINETFSTGLELGFTYFSWDYYGTTTNWIDIPMNAVFRIGGGKTFVEPHVGYYLSASIMDFSGFSVGVKGSLGGFYTDITYVIGSDYKYPRFGIGWQYNNIF</sequence>
<accession>A0A841RBL4</accession>
<evidence type="ECO:0000256" key="1">
    <source>
        <dbReference type="SAM" id="SignalP"/>
    </source>
</evidence>
<organism evidence="2 3">
    <name type="scientific">Spirochaeta isovalerica</name>
    <dbReference type="NCBI Taxonomy" id="150"/>
    <lineage>
        <taxon>Bacteria</taxon>
        <taxon>Pseudomonadati</taxon>
        <taxon>Spirochaetota</taxon>
        <taxon>Spirochaetia</taxon>
        <taxon>Spirochaetales</taxon>
        <taxon>Spirochaetaceae</taxon>
        <taxon>Spirochaeta</taxon>
    </lineage>
</organism>
<dbReference type="EMBL" id="JACHGJ010000002">
    <property type="protein sequence ID" value="MBB6480068.1"/>
    <property type="molecule type" value="Genomic_DNA"/>
</dbReference>
<dbReference type="RefSeq" id="WP_184745870.1">
    <property type="nucleotide sequence ID" value="NZ_JACHGJ010000002.1"/>
</dbReference>
<reference evidence="2 3" key="1">
    <citation type="submission" date="2020-08" db="EMBL/GenBank/DDBJ databases">
        <title>Genomic Encyclopedia of Type Strains, Phase IV (KMG-IV): sequencing the most valuable type-strain genomes for metagenomic binning, comparative biology and taxonomic classification.</title>
        <authorList>
            <person name="Goeker M."/>
        </authorList>
    </citation>
    <scope>NUCLEOTIDE SEQUENCE [LARGE SCALE GENOMIC DNA]</scope>
    <source>
        <strain evidence="2 3">DSM 2461</strain>
    </source>
</reference>
<keyword evidence="1" id="KW-0732">Signal</keyword>
<dbReference type="AlphaFoldDB" id="A0A841RBL4"/>
<feature type="chain" id="PRO_5032545334" description="Outer membrane protein beta-barrel domain-containing protein" evidence="1">
    <location>
        <begin position="23"/>
        <end position="166"/>
    </location>
</feature>